<feature type="region of interest" description="Disordered" evidence="1">
    <location>
        <begin position="1"/>
        <end position="21"/>
    </location>
</feature>
<sequence>MVKYSAESPITKVSPPSRSQHLTLSQYDQANPNECREEGDAFMFDPINWDQSPPVFTCNFLKVRLECLLADPCDSDVGTTNYTTLVSLLQNVINYYSLFGLCNDTIDDSLPYDHVIKIRERCLEESARRIKSPFAISCLETAWLTYCIYDEQVACGDTDARAPELYDNVQFLLDGLCAYKPPSEQLREDADEWRDNHLEYFEYEREYPCSATSHNQHYLIQCVAFIALAFQSMYNY</sequence>
<gene>
    <name evidence="3" type="primary">LOC102802871</name>
</gene>
<name>A0ABM0MRE6_SACKO</name>
<reference evidence="3" key="1">
    <citation type="submission" date="2025-08" db="UniProtKB">
        <authorList>
            <consortium name="RefSeq"/>
        </authorList>
    </citation>
    <scope>IDENTIFICATION</scope>
    <source>
        <tissue evidence="3">Testes</tissue>
    </source>
</reference>
<dbReference type="GeneID" id="102802871"/>
<evidence type="ECO:0000313" key="3">
    <source>
        <dbReference type="RefSeq" id="XP_006822587.1"/>
    </source>
</evidence>
<organism evidence="2 3">
    <name type="scientific">Saccoglossus kowalevskii</name>
    <name type="common">Acorn worm</name>
    <dbReference type="NCBI Taxonomy" id="10224"/>
    <lineage>
        <taxon>Eukaryota</taxon>
        <taxon>Metazoa</taxon>
        <taxon>Hemichordata</taxon>
        <taxon>Enteropneusta</taxon>
        <taxon>Harrimaniidae</taxon>
        <taxon>Saccoglossus</taxon>
    </lineage>
</organism>
<evidence type="ECO:0000313" key="2">
    <source>
        <dbReference type="Proteomes" id="UP000694865"/>
    </source>
</evidence>
<accession>A0ABM0MRE6</accession>
<protein>
    <submittedName>
        <fullName evidence="3">Uncharacterized protein LOC102802871</fullName>
    </submittedName>
</protein>
<dbReference type="Proteomes" id="UP000694865">
    <property type="component" value="Unplaced"/>
</dbReference>
<proteinExistence type="predicted"/>
<evidence type="ECO:0000256" key="1">
    <source>
        <dbReference type="SAM" id="MobiDB-lite"/>
    </source>
</evidence>
<dbReference type="RefSeq" id="XP_006822587.1">
    <property type="nucleotide sequence ID" value="XM_006822524.1"/>
</dbReference>
<keyword evidence="2" id="KW-1185">Reference proteome</keyword>